<dbReference type="Proteomes" id="UP000664601">
    <property type="component" value="Unassembled WGS sequence"/>
</dbReference>
<dbReference type="Pfam" id="PF01522">
    <property type="entry name" value="Polysacc_deac_1"/>
    <property type="match status" value="1"/>
</dbReference>
<dbReference type="InterPro" id="IPR002509">
    <property type="entry name" value="NODB_dom"/>
</dbReference>
<feature type="transmembrane region" description="Helical" evidence="1">
    <location>
        <begin position="20"/>
        <end position="40"/>
    </location>
</feature>
<comment type="caution">
    <text evidence="3">The sequence shown here is derived from an EMBL/GenBank/DDBJ whole genome shotgun (WGS) entry which is preliminary data.</text>
</comment>
<evidence type="ECO:0000313" key="3">
    <source>
        <dbReference type="EMBL" id="MBO1307637.1"/>
    </source>
</evidence>
<reference evidence="3 4" key="1">
    <citation type="submission" date="2021-03" db="EMBL/GenBank/DDBJ databases">
        <title>Enterococcal diversity collection.</title>
        <authorList>
            <person name="Gilmore M.S."/>
            <person name="Schwartzman J."/>
            <person name="Van Tyne D."/>
            <person name="Martin M."/>
            <person name="Earl A.M."/>
            <person name="Manson A.L."/>
            <person name="Straub T."/>
            <person name="Salamzade R."/>
            <person name="Saavedra J."/>
            <person name="Lebreton F."/>
            <person name="Prichula J."/>
            <person name="Schaufler K."/>
            <person name="Gaca A."/>
            <person name="Sgardioli B."/>
            <person name="Wagenaar J."/>
            <person name="Strong T."/>
        </authorList>
    </citation>
    <scope>NUCLEOTIDE SEQUENCE [LARGE SCALE GENOMIC DNA]</scope>
    <source>
        <strain evidence="3 4">669A</strain>
    </source>
</reference>
<dbReference type="InterPro" id="IPR011330">
    <property type="entry name" value="Glyco_hydro/deAcase_b/a-brl"/>
</dbReference>
<protein>
    <submittedName>
        <fullName evidence="3">Polysaccharide deacetylase family protein</fullName>
    </submittedName>
</protein>
<accession>A0ABS3LDC7</accession>
<sequence length="344" mass="37942">MNRREYHKQNQKGNRRGAIIVTGILLLVAEVIGVLFVINYPQMEVNGLKSKASRTVKVVQEKSVNLALNGPEQMNIYLGREYQELGAKLDGSQGTKLQDQLETSGTVDTDTPGSYEITYKVKDDTGAVHQAKRRVNVVEKRIYLTFDDGPDEAVTPQFLETLRNAHVKGTFFVTGHGPDQLIKQAYDEGHTIGLHTYTHDYATVYASVGNYFSDLDKVAQRVKAITGEEAKIIRFPGGGSNSISASYSKGIMTTLTAEVQAREYQYFDWNVSSGDGSNQASADIPYQNVTTNLVDGADNVVLMHDTKQTSADALKRIIDFGLANGYAFEKLEMDSFTAHHGVTN</sequence>
<organism evidence="3 4">
    <name type="scientific">Candidatus Enterococcus moelleringii</name>
    <dbReference type="NCBI Taxonomy" id="2815325"/>
    <lineage>
        <taxon>Bacteria</taxon>
        <taxon>Bacillati</taxon>
        <taxon>Bacillota</taxon>
        <taxon>Bacilli</taxon>
        <taxon>Lactobacillales</taxon>
        <taxon>Enterococcaceae</taxon>
        <taxon>Enterococcus</taxon>
    </lineage>
</organism>
<name>A0ABS3LDC7_9ENTE</name>
<keyword evidence="1" id="KW-0812">Transmembrane</keyword>
<evidence type="ECO:0000256" key="1">
    <source>
        <dbReference type="SAM" id="Phobius"/>
    </source>
</evidence>
<dbReference type="PANTHER" id="PTHR10587:SF125">
    <property type="entry name" value="POLYSACCHARIDE DEACETYLASE YHEN-RELATED"/>
    <property type="match status" value="1"/>
</dbReference>
<dbReference type="Gene3D" id="2.60.40.10">
    <property type="entry name" value="Immunoglobulins"/>
    <property type="match status" value="1"/>
</dbReference>
<dbReference type="InterPro" id="IPR050248">
    <property type="entry name" value="Polysacc_deacetylase_ArnD"/>
</dbReference>
<dbReference type="EMBL" id="JAFREM010000025">
    <property type="protein sequence ID" value="MBO1307637.1"/>
    <property type="molecule type" value="Genomic_DNA"/>
</dbReference>
<keyword evidence="1" id="KW-0472">Membrane</keyword>
<dbReference type="SUPFAM" id="SSF88713">
    <property type="entry name" value="Glycoside hydrolase/deacetylase"/>
    <property type="match status" value="1"/>
</dbReference>
<dbReference type="Gene3D" id="3.20.20.370">
    <property type="entry name" value="Glycoside hydrolase/deacetylase"/>
    <property type="match status" value="1"/>
</dbReference>
<evidence type="ECO:0000313" key="4">
    <source>
        <dbReference type="Proteomes" id="UP000664601"/>
    </source>
</evidence>
<evidence type="ECO:0000259" key="2">
    <source>
        <dbReference type="PROSITE" id="PS51677"/>
    </source>
</evidence>
<dbReference type="RefSeq" id="WP_207674630.1">
    <property type="nucleotide sequence ID" value="NZ_JAFREM010000025.1"/>
</dbReference>
<gene>
    <name evidence="3" type="ORF">JZO70_15785</name>
</gene>
<dbReference type="PROSITE" id="PS51677">
    <property type="entry name" value="NODB"/>
    <property type="match status" value="1"/>
</dbReference>
<dbReference type="PANTHER" id="PTHR10587">
    <property type="entry name" value="GLYCOSYL TRANSFERASE-RELATED"/>
    <property type="match status" value="1"/>
</dbReference>
<dbReference type="InterPro" id="IPR013783">
    <property type="entry name" value="Ig-like_fold"/>
</dbReference>
<feature type="domain" description="NodB homology" evidence="2">
    <location>
        <begin position="140"/>
        <end position="329"/>
    </location>
</feature>
<proteinExistence type="predicted"/>
<dbReference type="CDD" id="cd10944">
    <property type="entry name" value="CE4_SmPgdA_like"/>
    <property type="match status" value="1"/>
</dbReference>
<keyword evidence="1" id="KW-1133">Transmembrane helix</keyword>
<keyword evidence="4" id="KW-1185">Reference proteome</keyword>